<dbReference type="GO" id="GO:0000166">
    <property type="term" value="F:nucleotide binding"/>
    <property type="evidence" value="ECO:0007669"/>
    <property type="project" value="UniProtKB-KW"/>
</dbReference>
<name>I5B4K5_9BACT</name>
<evidence type="ECO:0000313" key="5">
    <source>
        <dbReference type="Proteomes" id="UP000005778"/>
    </source>
</evidence>
<proteinExistence type="predicted"/>
<dbReference type="InterPro" id="IPR054767">
    <property type="entry name" value="Cas10-Cmr2_palm2"/>
</dbReference>
<dbReference type="Gene3D" id="3.30.70.270">
    <property type="match status" value="1"/>
</dbReference>
<protein>
    <submittedName>
        <fullName evidence="4">CRISPR-associated protein Cas10/Cmr2, subtype III-B</fullName>
    </submittedName>
</protein>
<dbReference type="eggNOG" id="COG1353">
    <property type="taxonomic scope" value="Bacteria"/>
</dbReference>
<dbReference type="STRING" id="879212.DespoDRAFT_02573"/>
<evidence type="ECO:0000259" key="3">
    <source>
        <dbReference type="PROSITE" id="PS50887"/>
    </source>
</evidence>
<dbReference type="InterPro" id="IPR013407">
    <property type="entry name" value="CRISPR-assoc_prot_Cmr2"/>
</dbReference>
<feature type="domain" description="GGDEF" evidence="3">
    <location>
        <begin position="327"/>
        <end position="464"/>
    </location>
</feature>
<keyword evidence="5" id="KW-1185">Reference proteome</keyword>
<dbReference type="GO" id="GO:0051607">
    <property type="term" value="P:defense response to virus"/>
    <property type="evidence" value="ECO:0007669"/>
    <property type="project" value="UniProtKB-KW"/>
</dbReference>
<keyword evidence="1" id="KW-0547">Nucleotide-binding</keyword>
<reference evidence="4 5" key="2">
    <citation type="submission" date="2012-02" db="EMBL/GenBank/DDBJ databases">
        <title>Improved High-Quality Draft sequence of Desulfobacter postgatei 2ac9.</title>
        <authorList>
            <consortium name="US DOE Joint Genome Institute"/>
            <person name="Lucas S."/>
            <person name="Han J."/>
            <person name="Lapidus A."/>
            <person name="Cheng J.-F."/>
            <person name="Goodwin L."/>
            <person name="Pitluck S."/>
            <person name="Peters L."/>
            <person name="Ovchinnikova G."/>
            <person name="Held B."/>
            <person name="Detter J.C."/>
            <person name="Han C."/>
            <person name="Tapia R."/>
            <person name="Land M."/>
            <person name="Hauser L."/>
            <person name="Kyrpides N."/>
            <person name="Ivanova N."/>
            <person name="Pagani I."/>
            <person name="Orellana R."/>
            <person name="Lovley D."/>
            <person name="Woyke T."/>
        </authorList>
    </citation>
    <scope>NUCLEOTIDE SEQUENCE [LARGE SCALE GENOMIC DNA]</scope>
    <source>
        <strain evidence="4 5">2ac9</strain>
    </source>
</reference>
<dbReference type="OrthoDB" id="9758700at2"/>
<accession>I5B4K5</accession>
<keyword evidence="2" id="KW-0051">Antiviral defense</keyword>
<organism evidence="4 5">
    <name type="scientific">Desulfobacter postgatei 2ac9</name>
    <dbReference type="NCBI Taxonomy" id="879212"/>
    <lineage>
        <taxon>Bacteria</taxon>
        <taxon>Pseudomonadati</taxon>
        <taxon>Thermodesulfobacteriota</taxon>
        <taxon>Desulfobacteria</taxon>
        <taxon>Desulfobacterales</taxon>
        <taxon>Desulfobacteraceae</taxon>
        <taxon>Desulfobacter</taxon>
    </lineage>
</organism>
<dbReference type="Pfam" id="PF22335">
    <property type="entry name" value="Cas10-Cmr2_palm2"/>
    <property type="match status" value="1"/>
</dbReference>
<dbReference type="InterPro" id="IPR024615">
    <property type="entry name" value="CRISPR-assoc_Cmr2_N"/>
</dbReference>
<evidence type="ECO:0000256" key="2">
    <source>
        <dbReference type="ARBA" id="ARBA00023118"/>
    </source>
</evidence>
<dbReference type="NCBIfam" id="TIGR02577">
    <property type="entry name" value="cas_TM1794_Cmr2"/>
    <property type="match status" value="1"/>
</dbReference>
<dbReference type="InterPro" id="IPR043128">
    <property type="entry name" value="Rev_trsase/Diguanyl_cyclase"/>
</dbReference>
<evidence type="ECO:0000256" key="1">
    <source>
        <dbReference type="ARBA" id="ARBA00022741"/>
    </source>
</evidence>
<dbReference type="InterPro" id="IPR000160">
    <property type="entry name" value="GGDEF_dom"/>
</dbReference>
<dbReference type="HOGENOM" id="CLU_012640_1_0_7"/>
<reference evidence="4 5" key="1">
    <citation type="submission" date="2011-09" db="EMBL/GenBank/DDBJ databases">
        <authorList>
            <consortium name="US DOE Joint Genome Institute (JGI-PGF)"/>
            <person name="Lucas S."/>
            <person name="Han J."/>
            <person name="Lapidus A."/>
            <person name="Cheng J.-F."/>
            <person name="Goodwin L."/>
            <person name="Pitluck S."/>
            <person name="Peters L."/>
            <person name="Land M.L."/>
            <person name="Hauser L."/>
            <person name="Orellana R."/>
            <person name="Lovley D."/>
            <person name="Woyke T.J."/>
        </authorList>
    </citation>
    <scope>NUCLEOTIDE SEQUENCE [LARGE SCALE GENOMIC DNA]</scope>
    <source>
        <strain evidence="4 5">2ac9</strain>
    </source>
</reference>
<dbReference type="Pfam" id="PF12469">
    <property type="entry name" value="Cmr2_N"/>
    <property type="match status" value="1"/>
</dbReference>
<dbReference type="PROSITE" id="PS50887">
    <property type="entry name" value="GGDEF"/>
    <property type="match status" value="1"/>
</dbReference>
<evidence type="ECO:0000313" key="4">
    <source>
        <dbReference type="EMBL" id="EIM64418.1"/>
    </source>
</evidence>
<sequence>MSKYLINIAVGPVQEFIASARKLKDLWYGSHLLSELSKSVAAVLYDQGCELIFPAVDEKVLLQPNSQLNVANKILAVSPDGSDPASLTAQARNAFTNHWEKICREAALKAPRLNQDLFDKQINDFGEFFAAWIFYEEKEYKKCRSLVEAKLGGRKSLREFKAPAWDGTGLAKSSLDGIREAVLTGIQEKDKRSFQLKKGEHLDVLGVVKRFGPWNSAGRPHFDNMAQVAARPYLAGLQKEVIKSKRVAELIPDMEIVKNLYPGLPEGSPLADPPLWEGWPKGLSSDLLHPAVLEEEKKLIEPGREKAWAALEKILKKLWAATSQPSPYACLLLGDGDNMGKTLDAIVTVDGHRAFSASLESFASGIHEIAESYNGRIVYSGGDDVLAYVPLDSALSCAEAFNNLFFETMEKVGKKLKLAPPTFSLGMVIVHQRTPLADALTLARQAEHIAKDVGGKNCLAVIQDKRSGSPISIHGPWQGDSGLPARLNRYQEAIIAERLPSTLGYQLRLIADQCGPSLAWQNSSEPANPACAEALRIIGRKRDRSTKQLCSDDAAFIIQGETDLRHISDELVIALQLAKAKKLANANWSK</sequence>
<dbReference type="InterPro" id="IPR038242">
    <property type="entry name" value="Cmr2_N"/>
</dbReference>
<dbReference type="Proteomes" id="UP000005778">
    <property type="component" value="Chromosome"/>
</dbReference>
<dbReference type="AlphaFoldDB" id="I5B4K5"/>
<dbReference type="EMBL" id="CM001488">
    <property type="protein sequence ID" value="EIM64418.1"/>
    <property type="molecule type" value="Genomic_DNA"/>
</dbReference>
<dbReference type="Gene3D" id="3.30.70.2220">
    <property type="entry name" value="CRISPR-Cas system, Cmr2 subunit, D1 domain, cysteine cluster"/>
    <property type="match status" value="1"/>
</dbReference>
<dbReference type="RefSeq" id="WP_004073969.1">
    <property type="nucleotide sequence ID" value="NZ_CM001488.1"/>
</dbReference>
<gene>
    <name evidence="4" type="ORF">DespoDRAFT_02573</name>
</gene>